<proteinExistence type="inferred from homology"/>
<comment type="subcellular location">
    <subcellularLocation>
        <location evidence="1">Cell membrane</location>
        <topology evidence="1">Peripheral membrane protein</topology>
    </subcellularLocation>
</comment>
<evidence type="ECO:0000256" key="5">
    <source>
        <dbReference type="ARBA" id="ARBA00022741"/>
    </source>
</evidence>
<dbReference type="PROSITE" id="PS00211">
    <property type="entry name" value="ABC_TRANSPORTER_1"/>
    <property type="match status" value="1"/>
</dbReference>
<dbReference type="Pfam" id="PF08352">
    <property type="entry name" value="oligo_HPY"/>
    <property type="match status" value="1"/>
</dbReference>
<keyword evidence="7" id="KW-0472">Membrane</keyword>
<dbReference type="InterPro" id="IPR003439">
    <property type="entry name" value="ABC_transporter-like_ATP-bd"/>
</dbReference>
<evidence type="ECO:0000313" key="10">
    <source>
        <dbReference type="Proteomes" id="UP000295680"/>
    </source>
</evidence>
<evidence type="ECO:0000256" key="6">
    <source>
        <dbReference type="ARBA" id="ARBA00022840"/>
    </source>
</evidence>
<sequence>MVEPLLDVRDLAVEFPGKAPVRAVNGVSLTLRPGQVLGVLGESGSGKSMLLRTILGIQPAKARVTGQVWMRGQDLLDMPETKRAKTRGSWLSMVFQNPMTALDPVFTVEDQIVQPLMRHTGRTRPQARARALELLKLVQISSPERRLKAYPFELSGGMRQRVAIAAALACDTSLLLADEPTTALDVTVQARILSLLRSLQAELGMSVIVVTHDVGVAAEIAEEVVVMYAGRVVEHGSVRDVLRDPQHPYTQGLLAANVRPGQHERPVAIPGSPPNPAHLPPGCVFEPRCAFARDECGQRVPDLVSVTGSHEARCVLVTGVSEGVGEDARH</sequence>
<accession>A0A4R2JUM0</accession>
<feature type="domain" description="ABC transporter" evidence="8">
    <location>
        <begin position="6"/>
        <end position="254"/>
    </location>
</feature>
<dbReference type="GO" id="GO:0005886">
    <property type="term" value="C:plasma membrane"/>
    <property type="evidence" value="ECO:0007669"/>
    <property type="project" value="UniProtKB-SubCell"/>
</dbReference>
<dbReference type="EMBL" id="SLWS01000003">
    <property type="protein sequence ID" value="TCO60729.1"/>
    <property type="molecule type" value="Genomic_DNA"/>
</dbReference>
<dbReference type="SMART" id="SM00382">
    <property type="entry name" value="AAA"/>
    <property type="match status" value="1"/>
</dbReference>
<keyword evidence="10" id="KW-1185">Reference proteome</keyword>
<keyword evidence="5" id="KW-0547">Nucleotide-binding</keyword>
<protein>
    <submittedName>
        <fullName evidence="9">Peptide/nickel transport system ATP-binding protein</fullName>
    </submittedName>
</protein>
<evidence type="ECO:0000313" key="9">
    <source>
        <dbReference type="EMBL" id="TCO60729.1"/>
    </source>
</evidence>
<dbReference type="Gene3D" id="3.40.50.300">
    <property type="entry name" value="P-loop containing nucleotide triphosphate hydrolases"/>
    <property type="match status" value="1"/>
</dbReference>
<dbReference type="NCBIfam" id="TIGR01727">
    <property type="entry name" value="oligo_HPY"/>
    <property type="match status" value="1"/>
</dbReference>
<comment type="similarity">
    <text evidence="2">Belongs to the ABC transporter superfamily.</text>
</comment>
<reference evidence="9 10" key="1">
    <citation type="submission" date="2019-03" db="EMBL/GenBank/DDBJ databases">
        <title>Genomic Encyclopedia of Type Strains, Phase IV (KMG-IV): sequencing the most valuable type-strain genomes for metagenomic binning, comparative biology and taxonomic classification.</title>
        <authorList>
            <person name="Goeker M."/>
        </authorList>
    </citation>
    <scope>NUCLEOTIDE SEQUENCE [LARGE SCALE GENOMIC DNA]</scope>
    <source>
        <strain evidence="9 10">DSM 45934</strain>
    </source>
</reference>
<dbReference type="InterPro" id="IPR017871">
    <property type="entry name" value="ABC_transporter-like_CS"/>
</dbReference>
<keyword evidence="3" id="KW-0813">Transport</keyword>
<dbReference type="OrthoDB" id="5357528at2"/>
<evidence type="ECO:0000256" key="2">
    <source>
        <dbReference type="ARBA" id="ARBA00005417"/>
    </source>
</evidence>
<dbReference type="CDD" id="cd03257">
    <property type="entry name" value="ABC_NikE_OppD_transporters"/>
    <property type="match status" value="1"/>
</dbReference>
<keyword evidence="6 9" id="KW-0067">ATP-binding</keyword>
<evidence type="ECO:0000256" key="3">
    <source>
        <dbReference type="ARBA" id="ARBA00022448"/>
    </source>
</evidence>
<evidence type="ECO:0000259" key="8">
    <source>
        <dbReference type="PROSITE" id="PS50893"/>
    </source>
</evidence>
<dbReference type="GO" id="GO:0016887">
    <property type="term" value="F:ATP hydrolysis activity"/>
    <property type="evidence" value="ECO:0007669"/>
    <property type="project" value="InterPro"/>
</dbReference>
<comment type="caution">
    <text evidence="9">The sequence shown here is derived from an EMBL/GenBank/DDBJ whole genome shotgun (WGS) entry which is preliminary data.</text>
</comment>
<dbReference type="Pfam" id="PF00005">
    <property type="entry name" value="ABC_tran"/>
    <property type="match status" value="1"/>
</dbReference>
<evidence type="ECO:0000256" key="1">
    <source>
        <dbReference type="ARBA" id="ARBA00004202"/>
    </source>
</evidence>
<dbReference type="AlphaFoldDB" id="A0A4R2JUM0"/>
<dbReference type="PANTHER" id="PTHR43297:SF2">
    <property type="entry name" value="DIPEPTIDE TRANSPORT ATP-BINDING PROTEIN DPPD"/>
    <property type="match status" value="1"/>
</dbReference>
<dbReference type="Proteomes" id="UP000295680">
    <property type="component" value="Unassembled WGS sequence"/>
</dbReference>
<keyword evidence="4" id="KW-1003">Cell membrane</keyword>
<dbReference type="PROSITE" id="PS50893">
    <property type="entry name" value="ABC_TRANSPORTER_2"/>
    <property type="match status" value="1"/>
</dbReference>
<dbReference type="InterPro" id="IPR050388">
    <property type="entry name" value="ABC_Ni/Peptide_Import"/>
</dbReference>
<dbReference type="RefSeq" id="WP_132115929.1">
    <property type="nucleotide sequence ID" value="NZ_SLWS01000003.1"/>
</dbReference>
<dbReference type="SUPFAM" id="SSF52540">
    <property type="entry name" value="P-loop containing nucleoside triphosphate hydrolases"/>
    <property type="match status" value="1"/>
</dbReference>
<gene>
    <name evidence="9" type="ORF">EV192_103304</name>
</gene>
<dbReference type="GO" id="GO:0015833">
    <property type="term" value="P:peptide transport"/>
    <property type="evidence" value="ECO:0007669"/>
    <property type="project" value="InterPro"/>
</dbReference>
<organism evidence="9 10">
    <name type="scientific">Actinocrispum wychmicini</name>
    <dbReference type="NCBI Taxonomy" id="1213861"/>
    <lineage>
        <taxon>Bacteria</taxon>
        <taxon>Bacillati</taxon>
        <taxon>Actinomycetota</taxon>
        <taxon>Actinomycetes</taxon>
        <taxon>Pseudonocardiales</taxon>
        <taxon>Pseudonocardiaceae</taxon>
        <taxon>Actinocrispum</taxon>
    </lineage>
</organism>
<evidence type="ECO:0000256" key="7">
    <source>
        <dbReference type="ARBA" id="ARBA00023136"/>
    </source>
</evidence>
<dbReference type="FunFam" id="3.40.50.300:FF:000016">
    <property type="entry name" value="Oligopeptide ABC transporter ATP-binding component"/>
    <property type="match status" value="1"/>
</dbReference>
<dbReference type="InterPro" id="IPR027417">
    <property type="entry name" value="P-loop_NTPase"/>
</dbReference>
<dbReference type="InterPro" id="IPR003593">
    <property type="entry name" value="AAA+_ATPase"/>
</dbReference>
<dbReference type="PANTHER" id="PTHR43297">
    <property type="entry name" value="OLIGOPEPTIDE TRANSPORT ATP-BINDING PROTEIN APPD"/>
    <property type="match status" value="1"/>
</dbReference>
<name>A0A4R2JUM0_9PSEU</name>
<evidence type="ECO:0000256" key="4">
    <source>
        <dbReference type="ARBA" id="ARBA00022475"/>
    </source>
</evidence>
<dbReference type="InterPro" id="IPR013563">
    <property type="entry name" value="Oligopep_ABC_C"/>
</dbReference>
<dbReference type="GO" id="GO:0005524">
    <property type="term" value="F:ATP binding"/>
    <property type="evidence" value="ECO:0007669"/>
    <property type="project" value="UniProtKB-KW"/>
</dbReference>